<protein>
    <submittedName>
        <fullName evidence="1">Uncharacterized protein</fullName>
    </submittedName>
</protein>
<gene>
    <name evidence="1" type="ORF">ANCCEY_07826</name>
</gene>
<evidence type="ECO:0000313" key="1">
    <source>
        <dbReference type="EMBL" id="EPB73083.1"/>
    </source>
</evidence>
<organism evidence="1 2">
    <name type="scientific">Ancylostoma ceylanicum</name>
    <dbReference type="NCBI Taxonomy" id="53326"/>
    <lineage>
        <taxon>Eukaryota</taxon>
        <taxon>Metazoa</taxon>
        <taxon>Ecdysozoa</taxon>
        <taxon>Nematoda</taxon>
        <taxon>Chromadorea</taxon>
        <taxon>Rhabditida</taxon>
        <taxon>Rhabditina</taxon>
        <taxon>Rhabditomorpha</taxon>
        <taxon>Strongyloidea</taxon>
        <taxon>Ancylostomatidae</taxon>
        <taxon>Ancylostomatinae</taxon>
        <taxon>Ancylostoma</taxon>
    </lineage>
</organism>
<dbReference type="Proteomes" id="UP000054495">
    <property type="component" value="Unassembled WGS sequence"/>
</dbReference>
<sequence>MNARMSRLRRSLSRSVHQLSMSRSNSLNGLIELPTSSYTTLVDRFAEDMILSHDLSEYSSLTTHGFSGLYWLIKHPGKAMGTT</sequence>
<accession>A0A0D6LPE0</accession>
<proteinExistence type="predicted"/>
<evidence type="ECO:0000313" key="2">
    <source>
        <dbReference type="Proteomes" id="UP000054495"/>
    </source>
</evidence>
<reference evidence="1 2" key="1">
    <citation type="submission" date="2013-05" db="EMBL/GenBank/DDBJ databases">
        <title>Draft genome of the parasitic nematode Anyclostoma ceylanicum.</title>
        <authorList>
            <person name="Mitreva M."/>
        </authorList>
    </citation>
    <scope>NUCLEOTIDE SEQUENCE [LARGE SCALE GENOMIC DNA]</scope>
</reference>
<name>A0A0D6LPE0_9BILA</name>
<keyword evidence="2" id="KW-1185">Reference proteome</keyword>
<dbReference type="EMBL" id="KE125007">
    <property type="protein sequence ID" value="EPB73083.1"/>
    <property type="molecule type" value="Genomic_DNA"/>
</dbReference>
<dbReference type="AlphaFoldDB" id="A0A0D6LPE0"/>